<reference evidence="9" key="1">
    <citation type="submission" date="2025-08" db="UniProtKB">
        <authorList>
            <consortium name="RefSeq"/>
        </authorList>
    </citation>
    <scope>IDENTIFICATION</scope>
    <source>
        <tissue evidence="9">Whole insect</tissue>
    </source>
</reference>
<keyword evidence="2 8" id="KW-0732">Signal</keyword>
<dbReference type="OrthoDB" id="6747294at2759"/>
<dbReference type="GO" id="GO:0004650">
    <property type="term" value="F:polygalacturonase activity"/>
    <property type="evidence" value="ECO:0007669"/>
    <property type="project" value="InterPro"/>
</dbReference>
<keyword evidence="3" id="KW-0677">Repeat</keyword>
<dbReference type="InterPro" id="IPR012334">
    <property type="entry name" value="Pectin_lyas_fold"/>
</dbReference>
<evidence type="ECO:0000256" key="1">
    <source>
        <dbReference type="ARBA" id="ARBA00008834"/>
    </source>
</evidence>
<proteinExistence type="inferred from homology"/>
<dbReference type="Pfam" id="PF00295">
    <property type="entry name" value="Glyco_hydro_28"/>
    <property type="match status" value="1"/>
</dbReference>
<evidence type="ECO:0000256" key="4">
    <source>
        <dbReference type="ARBA" id="ARBA00022801"/>
    </source>
</evidence>
<dbReference type="GO" id="GO:0071555">
    <property type="term" value="P:cell wall organization"/>
    <property type="evidence" value="ECO:0007669"/>
    <property type="project" value="UniProtKB-KW"/>
</dbReference>
<accession>A0A6P7GH05</accession>
<dbReference type="GO" id="GO:0005576">
    <property type="term" value="C:extracellular region"/>
    <property type="evidence" value="ECO:0007669"/>
    <property type="project" value="TreeGrafter"/>
</dbReference>
<dbReference type="SUPFAM" id="SSF51126">
    <property type="entry name" value="Pectin lyase-like"/>
    <property type="match status" value="1"/>
</dbReference>
<keyword evidence="5 7" id="KW-0326">Glycosidase</keyword>
<evidence type="ECO:0000256" key="7">
    <source>
        <dbReference type="RuleBase" id="RU361169"/>
    </source>
</evidence>
<comment type="similarity">
    <text evidence="1 7">Belongs to the glycosyl hydrolase 28 family.</text>
</comment>
<evidence type="ECO:0000256" key="3">
    <source>
        <dbReference type="ARBA" id="ARBA00022737"/>
    </source>
</evidence>
<dbReference type="InterPro" id="IPR011050">
    <property type="entry name" value="Pectin_lyase_fold/virulence"/>
</dbReference>
<evidence type="ECO:0000256" key="8">
    <source>
        <dbReference type="SAM" id="SignalP"/>
    </source>
</evidence>
<keyword evidence="6" id="KW-0961">Cell wall biogenesis/degradation</keyword>
<evidence type="ECO:0000256" key="2">
    <source>
        <dbReference type="ARBA" id="ARBA00022729"/>
    </source>
</evidence>
<dbReference type="AlphaFoldDB" id="A0A6P7GH05"/>
<dbReference type="RefSeq" id="XP_028149071.1">
    <property type="nucleotide sequence ID" value="XM_028293270.1"/>
</dbReference>
<organism evidence="9">
    <name type="scientific">Diabrotica virgifera virgifera</name>
    <name type="common">western corn rootworm</name>
    <dbReference type="NCBI Taxonomy" id="50390"/>
    <lineage>
        <taxon>Eukaryota</taxon>
        <taxon>Metazoa</taxon>
        <taxon>Ecdysozoa</taxon>
        <taxon>Arthropoda</taxon>
        <taxon>Hexapoda</taxon>
        <taxon>Insecta</taxon>
        <taxon>Pterygota</taxon>
        <taxon>Neoptera</taxon>
        <taxon>Endopterygota</taxon>
        <taxon>Coleoptera</taxon>
        <taxon>Polyphaga</taxon>
        <taxon>Cucujiformia</taxon>
        <taxon>Chrysomeloidea</taxon>
        <taxon>Chrysomelidae</taxon>
        <taxon>Galerucinae</taxon>
        <taxon>Diabroticina</taxon>
        <taxon>Diabroticites</taxon>
        <taxon>Diabrotica</taxon>
    </lineage>
</organism>
<feature type="chain" id="PRO_5028350808" evidence="8">
    <location>
        <begin position="18"/>
        <end position="174"/>
    </location>
</feature>
<dbReference type="PANTHER" id="PTHR31884">
    <property type="entry name" value="POLYGALACTURONASE"/>
    <property type="match status" value="1"/>
</dbReference>
<gene>
    <name evidence="9" type="primary">LOC114342465</name>
</gene>
<dbReference type="GO" id="GO:0045490">
    <property type="term" value="P:pectin catabolic process"/>
    <property type="evidence" value="ECO:0007669"/>
    <property type="project" value="TreeGrafter"/>
</dbReference>
<protein>
    <submittedName>
        <fullName evidence="9">Probable endopolygalacturonase I isoform X1</fullName>
    </submittedName>
</protein>
<evidence type="ECO:0000256" key="5">
    <source>
        <dbReference type="ARBA" id="ARBA00023295"/>
    </source>
</evidence>
<evidence type="ECO:0000256" key="6">
    <source>
        <dbReference type="ARBA" id="ARBA00023316"/>
    </source>
</evidence>
<feature type="signal peptide" evidence="8">
    <location>
        <begin position="1"/>
        <end position="17"/>
    </location>
</feature>
<keyword evidence="4 7" id="KW-0378">Hydrolase</keyword>
<dbReference type="Gene3D" id="2.160.20.10">
    <property type="entry name" value="Single-stranded right-handed beta-helix, Pectin lyase-like"/>
    <property type="match status" value="2"/>
</dbReference>
<sequence>MSYTKFLIVAFISTVSANNNCTITEFAQVAEIVKECSNIVINDLVVPAYSTLLLNLKNGSRVTFTGNVLFEVGYWEGPLLEISGDGVEVQGNAGITEDGIYINQDYGDIGNYSREIEITNLKMSNIYGSVQGVLTRPVHIVCSNDKCQNWTWSNINILGGGKNYCNFQPTEFIC</sequence>
<dbReference type="InterPro" id="IPR000743">
    <property type="entry name" value="Glyco_hydro_28"/>
</dbReference>
<name>A0A6P7GH05_DIAVI</name>
<dbReference type="InterPro" id="IPR050434">
    <property type="entry name" value="Glycosyl_hydrlase_28"/>
</dbReference>
<evidence type="ECO:0000313" key="9">
    <source>
        <dbReference type="RefSeq" id="XP_028149071.1"/>
    </source>
</evidence>
<dbReference type="PANTHER" id="PTHR31884:SF1">
    <property type="entry name" value="POLYGALACTURONASE"/>
    <property type="match status" value="1"/>
</dbReference>
<dbReference type="InParanoid" id="A0A6P7GH05"/>